<keyword evidence="2" id="KW-0805">Transcription regulation</keyword>
<dbReference type="InterPro" id="IPR007282">
    <property type="entry name" value="NOT2/3/5_C"/>
</dbReference>
<evidence type="ECO:0000313" key="7">
    <source>
        <dbReference type="Proteomes" id="UP000789831"/>
    </source>
</evidence>
<feature type="compositionally biased region" description="Low complexity" evidence="4">
    <location>
        <begin position="29"/>
        <end position="44"/>
    </location>
</feature>
<dbReference type="EMBL" id="CAJVPL010008924">
    <property type="protein sequence ID" value="CAG8676157.1"/>
    <property type="molecule type" value="Genomic_DNA"/>
</dbReference>
<protein>
    <submittedName>
        <fullName evidence="6">10546_t:CDS:1</fullName>
    </submittedName>
</protein>
<dbReference type="InterPro" id="IPR038635">
    <property type="entry name" value="CCR4-NOT_su2/3/5_C_sf"/>
</dbReference>
<feature type="non-terminal residue" evidence="6">
    <location>
        <position position="220"/>
    </location>
</feature>
<evidence type="ECO:0000259" key="5">
    <source>
        <dbReference type="Pfam" id="PF04153"/>
    </source>
</evidence>
<dbReference type="OrthoDB" id="293823at2759"/>
<evidence type="ECO:0000313" key="6">
    <source>
        <dbReference type="EMBL" id="CAG8676157.1"/>
    </source>
</evidence>
<dbReference type="FunFam" id="2.30.30.1020:FF:000006">
    <property type="entry name" value="CCR4-NOT transcription complex, subunit 3"/>
    <property type="match status" value="1"/>
</dbReference>
<evidence type="ECO:0000256" key="3">
    <source>
        <dbReference type="ARBA" id="ARBA00023163"/>
    </source>
</evidence>
<feature type="non-terminal residue" evidence="6">
    <location>
        <position position="1"/>
    </location>
</feature>
<evidence type="ECO:0000256" key="1">
    <source>
        <dbReference type="ARBA" id="ARBA00007682"/>
    </source>
</evidence>
<organism evidence="6 7">
    <name type="scientific">Ambispora gerdemannii</name>
    <dbReference type="NCBI Taxonomy" id="144530"/>
    <lineage>
        <taxon>Eukaryota</taxon>
        <taxon>Fungi</taxon>
        <taxon>Fungi incertae sedis</taxon>
        <taxon>Mucoromycota</taxon>
        <taxon>Glomeromycotina</taxon>
        <taxon>Glomeromycetes</taxon>
        <taxon>Archaeosporales</taxon>
        <taxon>Ambisporaceae</taxon>
        <taxon>Ambispora</taxon>
    </lineage>
</organism>
<comment type="caution">
    <text evidence="6">The sequence shown here is derived from an EMBL/GenBank/DDBJ whole genome shotgun (WGS) entry which is preliminary data.</text>
</comment>
<name>A0A9N9HC66_9GLOM</name>
<feature type="domain" description="NOT2/NOT3/NOT5 C-terminal" evidence="5">
    <location>
        <begin position="103"/>
        <end position="220"/>
    </location>
</feature>
<accession>A0A9N9HC66</accession>
<dbReference type="InterPro" id="IPR040168">
    <property type="entry name" value="Not2/3/5"/>
</dbReference>
<dbReference type="Proteomes" id="UP000789831">
    <property type="component" value="Unassembled WGS sequence"/>
</dbReference>
<keyword evidence="7" id="KW-1185">Reference proteome</keyword>
<dbReference type="GO" id="GO:0006355">
    <property type="term" value="P:regulation of DNA-templated transcription"/>
    <property type="evidence" value="ECO:0007669"/>
    <property type="project" value="InterPro"/>
</dbReference>
<proteinExistence type="inferred from homology"/>
<dbReference type="GO" id="GO:0030015">
    <property type="term" value="C:CCR4-NOT core complex"/>
    <property type="evidence" value="ECO:0007669"/>
    <property type="project" value="InterPro"/>
</dbReference>
<gene>
    <name evidence="6" type="ORF">AGERDE_LOCUS12471</name>
</gene>
<sequence>NSHDVHQPPSSNLIREPISIAQQPPPPLLSSSQTSVPPLNNNEPEPLRHEAPSSNQGPSSPMESRFPAALSDLVASFEAAKEKSLNKDDGFHVQQMLDASLEFVPESLDSERPKYYAPRNPYPTPQYYPQAPLTIFDNPALFEKFDLDTLFFIFYYQQGTYQQYLAARELKKQSWRFHKKYLTWFQRHEEPKAITDEYEQGTYIYFDYEGAWCQRKKTEF</sequence>
<comment type="similarity">
    <text evidence="1">Belongs to the CNOT2/3/5 family.</text>
</comment>
<evidence type="ECO:0000256" key="4">
    <source>
        <dbReference type="SAM" id="MobiDB-lite"/>
    </source>
</evidence>
<dbReference type="GO" id="GO:0000289">
    <property type="term" value="P:nuclear-transcribed mRNA poly(A) tail shortening"/>
    <property type="evidence" value="ECO:0007669"/>
    <property type="project" value="UniProtKB-ARBA"/>
</dbReference>
<dbReference type="PANTHER" id="PTHR23326">
    <property type="entry name" value="CCR4 NOT-RELATED"/>
    <property type="match status" value="1"/>
</dbReference>
<keyword evidence="3" id="KW-0804">Transcription</keyword>
<reference evidence="6" key="1">
    <citation type="submission" date="2021-06" db="EMBL/GenBank/DDBJ databases">
        <authorList>
            <person name="Kallberg Y."/>
            <person name="Tangrot J."/>
            <person name="Rosling A."/>
        </authorList>
    </citation>
    <scope>NUCLEOTIDE SEQUENCE</scope>
    <source>
        <strain evidence="6">MT106</strain>
    </source>
</reference>
<dbReference type="Pfam" id="PF04153">
    <property type="entry name" value="NOT2_3_5_C"/>
    <property type="match status" value="1"/>
</dbReference>
<evidence type="ECO:0000256" key="2">
    <source>
        <dbReference type="ARBA" id="ARBA00023015"/>
    </source>
</evidence>
<feature type="region of interest" description="Disordered" evidence="4">
    <location>
        <begin position="1"/>
        <end position="65"/>
    </location>
</feature>
<dbReference type="AlphaFoldDB" id="A0A9N9HC66"/>
<dbReference type="Gene3D" id="2.30.30.1020">
    <property type="entry name" value="CCR4-NOT complex subunit 2/3/5, C-terminal domain"/>
    <property type="match status" value="1"/>
</dbReference>
<feature type="compositionally biased region" description="Polar residues" evidence="4">
    <location>
        <begin position="52"/>
        <end position="62"/>
    </location>
</feature>